<dbReference type="InterPro" id="IPR003719">
    <property type="entry name" value="Phenazine_PhzF-like"/>
</dbReference>
<protein>
    <submittedName>
        <fullName evidence="4">PhzF family phenazine biosynthesis isomerase</fullName>
    </submittedName>
</protein>
<dbReference type="PANTHER" id="PTHR13774">
    <property type="entry name" value="PHENAZINE BIOSYNTHESIS PROTEIN"/>
    <property type="match status" value="1"/>
</dbReference>
<dbReference type="RefSeq" id="WP_171606559.1">
    <property type="nucleotide sequence ID" value="NZ_WHPF01000003.1"/>
</dbReference>
<evidence type="ECO:0000256" key="2">
    <source>
        <dbReference type="ARBA" id="ARBA00023235"/>
    </source>
</evidence>
<dbReference type="EMBL" id="WHPF01000003">
    <property type="protein sequence ID" value="NNV54629.1"/>
    <property type="molecule type" value="Genomic_DNA"/>
</dbReference>
<keyword evidence="5" id="KW-1185">Reference proteome</keyword>
<feature type="active site" evidence="3">
    <location>
        <position position="47"/>
    </location>
</feature>
<proteinExistence type="inferred from homology"/>
<name>A0A8J8FDY3_9BACT</name>
<evidence type="ECO:0000313" key="4">
    <source>
        <dbReference type="EMBL" id="NNV54629.1"/>
    </source>
</evidence>
<dbReference type="PIRSF" id="PIRSF016184">
    <property type="entry name" value="PhzC_PhzF"/>
    <property type="match status" value="1"/>
</dbReference>
<comment type="caution">
    <text evidence="4">The sequence shown here is derived from an EMBL/GenBank/DDBJ whole genome shotgun (WGS) entry which is preliminary data.</text>
</comment>
<accession>A0A8J8FDY3</accession>
<comment type="similarity">
    <text evidence="1">Belongs to the PhzF family.</text>
</comment>
<keyword evidence="2 4" id="KW-0413">Isomerase</keyword>
<reference evidence="4" key="1">
    <citation type="submission" date="2019-10" db="EMBL/GenBank/DDBJ databases">
        <title>Draft genome sequence of Panacibacter sp. KCS-6.</title>
        <authorList>
            <person name="Yim K.J."/>
        </authorList>
    </citation>
    <scope>NUCLEOTIDE SEQUENCE</scope>
    <source>
        <strain evidence="4">KCS-6</strain>
    </source>
</reference>
<dbReference type="NCBIfam" id="TIGR00654">
    <property type="entry name" value="PhzF_family"/>
    <property type="match status" value="1"/>
</dbReference>
<dbReference type="Proteomes" id="UP000598971">
    <property type="component" value="Unassembled WGS sequence"/>
</dbReference>
<dbReference type="Gene3D" id="3.10.310.10">
    <property type="entry name" value="Diaminopimelate Epimerase, Chain A, domain 1"/>
    <property type="match status" value="2"/>
</dbReference>
<dbReference type="Pfam" id="PF02567">
    <property type="entry name" value="PhzC-PhzF"/>
    <property type="match status" value="1"/>
</dbReference>
<evidence type="ECO:0000256" key="1">
    <source>
        <dbReference type="ARBA" id="ARBA00008270"/>
    </source>
</evidence>
<gene>
    <name evidence="4" type="ORF">GD597_04085</name>
</gene>
<dbReference type="GO" id="GO:0005737">
    <property type="term" value="C:cytoplasm"/>
    <property type="evidence" value="ECO:0007669"/>
    <property type="project" value="TreeGrafter"/>
</dbReference>
<organism evidence="4 5">
    <name type="scientific">Limnovirga soli</name>
    <dbReference type="NCBI Taxonomy" id="2656915"/>
    <lineage>
        <taxon>Bacteria</taxon>
        <taxon>Pseudomonadati</taxon>
        <taxon>Bacteroidota</taxon>
        <taxon>Chitinophagia</taxon>
        <taxon>Chitinophagales</taxon>
        <taxon>Chitinophagaceae</taxon>
        <taxon>Limnovirga</taxon>
    </lineage>
</organism>
<dbReference type="PANTHER" id="PTHR13774:SF17">
    <property type="entry name" value="PHENAZINE BIOSYNTHESIS-LIKE DOMAIN-CONTAINING PROTEIN"/>
    <property type="match status" value="1"/>
</dbReference>
<dbReference type="SUPFAM" id="SSF54506">
    <property type="entry name" value="Diaminopimelate epimerase-like"/>
    <property type="match status" value="1"/>
</dbReference>
<evidence type="ECO:0000256" key="3">
    <source>
        <dbReference type="PIRSR" id="PIRSR016184-1"/>
    </source>
</evidence>
<sequence>MQQLPVYKVDAFTSELFGGNPAAVCPLEQWLPDALMQQLASENNLSETVFFVQENGHYHIRWFTPATEVKLCGHATLATAHILYTELGYTKDEILFNSLSGILKVTSPEPGTYTLDFPAMPPDAITYIPTAMLEALGVAPCPVYKTNMDFMVVLPSQEAVESLAPDFKLLATVGGRGVIVTAKGNEADFVSRCFYPQSGIDEDPVTGSAHTIMVPYWAAFLNKTKMKAIQVSKRRGYLDVELSGNRVLMSGSGVTYLKGTYIVAL</sequence>
<dbReference type="AlphaFoldDB" id="A0A8J8FDY3"/>
<dbReference type="GO" id="GO:0016853">
    <property type="term" value="F:isomerase activity"/>
    <property type="evidence" value="ECO:0007669"/>
    <property type="project" value="UniProtKB-KW"/>
</dbReference>
<evidence type="ECO:0000313" key="5">
    <source>
        <dbReference type="Proteomes" id="UP000598971"/>
    </source>
</evidence>